<dbReference type="EMBL" id="BLXO01000002">
    <property type="protein sequence ID" value="GFN45916.1"/>
    <property type="molecule type" value="Genomic_DNA"/>
</dbReference>
<protein>
    <submittedName>
        <fullName evidence="2">Uncharacterized protein</fullName>
    </submittedName>
</protein>
<name>A0A6L2ZME1_9ENTR</name>
<dbReference type="AlphaFoldDB" id="A0A6L2ZME1"/>
<evidence type="ECO:0000313" key="3">
    <source>
        <dbReference type="Proteomes" id="UP000504714"/>
    </source>
</evidence>
<sequence length="229" mass="25752">MTIGQTPSTAPSPGLISRALSFVGVVGETLRTGWCLAIEFIGGGQSKHTFTYPEKSLIKNAVETQEQFQAQLQPMQEQAEQVIKTQEKVTNSINNLKAGITDSTDIPKKIEILKNEIIKIKEQAKKCRNSKGKILAAKRINRRKKQIETLKILEIATLKNEAAEIFGQIKARKAVCDKEGNPWKEESTVLSLNNKRIEINIKIENAEKNLINQEMKEIEKISGQNYQHK</sequence>
<keyword evidence="1" id="KW-0175">Coiled coil</keyword>
<comment type="caution">
    <text evidence="2">The sequence shown here is derived from an EMBL/GenBank/DDBJ whole genome shotgun (WGS) entry which is preliminary data.</text>
</comment>
<accession>A0A6L2ZME1</accession>
<feature type="coiled-coil region" evidence="1">
    <location>
        <begin position="189"/>
        <end position="221"/>
    </location>
</feature>
<dbReference type="Proteomes" id="UP000504714">
    <property type="component" value="Unassembled WGS sequence"/>
</dbReference>
<evidence type="ECO:0000313" key="2">
    <source>
        <dbReference type="EMBL" id="GFN45916.1"/>
    </source>
</evidence>
<proteinExistence type="predicted"/>
<reference evidence="2 3" key="1">
    <citation type="submission" date="2020-06" db="EMBL/GenBank/DDBJ databases">
        <title>The genome sequence of Candidatus Regiella insecticola strain Tut.</title>
        <authorList>
            <person name="Nikoh N."/>
            <person name="Tsuchida T."/>
            <person name="Koga R."/>
            <person name="Oshima K."/>
            <person name="Hattori M."/>
            <person name="Fukatsu T."/>
        </authorList>
    </citation>
    <scope>NUCLEOTIDE SEQUENCE [LARGE SCALE GENOMIC DNA]</scope>
    <source>
        <strain evidence="2 3">Tut</strain>
    </source>
</reference>
<gene>
    <name evidence="2" type="ORF">RINTU1_12910</name>
</gene>
<evidence type="ECO:0000256" key="1">
    <source>
        <dbReference type="SAM" id="Coils"/>
    </source>
</evidence>
<organism evidence="2 3">
    <name type="scientific">Candidatus Regiella insecticola</name>
    <dbReference type="NCBI Taxonomy" id="138073"/>
    <lineage>
        <taxon>Bacteria</taxon>
        <taxon>Pseudomonadati</taxon>
        <taxon>Pseudomonadota</taxon>
        <taxon>Gammaproteobacteria</taxon>
        <taxon>Enterobacterales</taxon>
        <taxon>Enterobacteriaceae</taxon>
        <taxon>aphid secondary symbionts</taxon>
        <taxon>Candidatus Regiella</taxon>
    </lineage>
</organism>